<dbReference type="Gene3D" id="2.40.30.10">
    <property type="entry name" value="Translation factors"/>
    <property type="match status" value="1"/>
</dbReference>
<evidence type="ECO:0000259" key="3">
    <source>
        <dbReference type="Pfam" id="PF14578"/>
    </source>
</evidence>
<dbReference type="GO" id="GO:0006412">
    <property type="term" value="P:translation"/>
    <property type="evidence" value="ECO:0007669"/>
    <property type="project" value="UniProtKB-KW"/>
</dbReference>
<keyword evidence="1" id="KW-0547">Nucleotide-binding</keyword>
<organism evidence="4 5">
    <name type="scientific">Streblomastix strix</name>
    <dbReference type="NCBI Taxonomy" id="222440"/>
    <lineage>
        <taxon>Eukaryota</taxon>
        <taxon>Metamonada</taxon>
        <taxon>Preaxostyla</taxon>
        <taxon>Oxymonadida</taxon>
        <taxon>Streblomastigidae</taxon>
        <taxon>Streblomastix</taxon>
    </lineage>
</organism>
<dbReference type="InterPro" id="IPR050100">
    <property type="entry name" value="TRAFAC_GTPase_members"/>
</dbReference>
<dbReference type="EMBL" id="SNRW01004287">
    <property type="protein sequence ID" value="KAA6387663.1"/>
    <property type="molecule type" value="Genomic_DNA"/>
</dbReference>
<dbReference type="SUPFAM" id="SSF50447">
    <property type="entry name" value="Translation proteins"/>
    <property type="match status" value="1"/>
</dbReference>
<keyword evidence="2" id="KW-0342">GTP-binding</keyword>
<dbReference type="InterPro" id="IPR029459">
    <property type="entry name" value="EFTU-type"/>
</dbReference>
<proteinExistence type="predicted"/>
<feature type="domain" description="Elongation factor Tu-type" evidence="3">
    <location>
        <begin position="32"/>
        <end position="104"/>
    </location>
</feature>
<dbReference type="Pfam" id="PF14578">
    <property type="entry name" value="GTP_EFTU_D4"/>
    <property type="match status" value="1"/>
</dbReference>
<dbReference type="Proteomes" id="UP000324800">
    <property type="component" value="Unassembled WGS sequence"/>
</dbReference>
<dbReference type="PANTHER" id="PTHR23115">
    <property type="entry name" value="TRANSLATION FACTOR"/>
    <property type="match status" value="1"/>
</dbReference>
<evidence type="ECO:0000313" key="4">
    <source>
        <dbReference type="EMBL" id="KAA6387663.1"/>
    </source>
</evidence>
<accession>A0A5J4VZG9</accession>
<dbReference type="AlphaFoldDB" id="A0A5J4VZG9"/>
<dbReference type="GO" id="GO:0005525">
    <property type="term" value="F:GTP binding"/>
    <property type="evidence" value="ECO:0007669"/>
    <property type="project" value="UniProtKB-KW"/>
</dbReference>
<gene>
    <name evidence="4" type="ORF">EZS28_016810</name>
</gene>
<reference evidence="4 5" key="1">
    <citation type="submission" date="2019-03" db="EMBL/GenBank/DDBJ databases">
        <title>Single cell metagenomics reveals metabolic interactions within the superorganism composed of flagellate Streblomastix strix and complex community of Bacteroidetes bacteria on its surface.</title>
        <authorList>
            <person name="Treitli S.C."/>
            <person name="Kolisko M."/>
            <person name="Husnik F."/>
            <person name="Keeling P."/>
            <person name="Hampl V."/>
        </authorList>
    </citation>
    <scope>NUCLEOTIDE SEQUENCE [LARGE SCALE GENOMIC DNA]</scope>
    <source>
        <strain evidence="4">ST1C</strain>
    </source>
</reference>
<name>A0A5J4VZG9_9EUKA</name>
<dbReference type="InterPro" id="IPR009000">
    <property type="entry name" value="Transl_B-barrel_sf"/>
</dbReference>
<evidence type="ECO:0000256" key="2">
    <source>
        <dbReference type="ARBA" id="ARBA00023134"/>
    </source>
</evidence>
<sequence length="141" mass="15943">MRWYTGQSLLDILESLHHQQINSNAPTLMTIHDKYKVMGNTVVLGKIMSGRIQTDDELLVQPGHKLVEIVSIENNEQKVETVEVGEQVKISIRGINDTNIKQGQYHFEAQFMIKECSDMITAGFQCIVHVMAAFEEAIITV</sequence>
<evidence type="ECO:0000313" key="5">
    <source>
        <dbReference type="Proteomes" id="UP000324800"/>
    </source>
</evidence>
<protein>
    <submittedName>
        <fullName evidence="4">Putative Eukaryotic peptide chain release factor GTP-binding subunit</fullName>
    </submittedName>
</protein>
<evidence type="ECO:0000256" key="1">
    <source>
        <dbReference type="ARBA" id="ARBA00022741"/>
    </source>
</evidence>
<dbReference type="OrthoDB" id="342024at2759"/>
<comment type="caution">
    <text evidence="4">The sequence shown here is derived from an EMBL/GenBank/DDBJ whole genome shotgun (WGS) entry which is preliminary data.</text>
</comment>